<dbReference type="InterPro" id="IPR002563">
    <property type="entry name" value="Flavin_Rdtase-like_dom"/>
</dbReference>
<sequence length="159" mass="17496">MQQASIHAALKKLEYGIYVVSTRVGHETSAFVASWLSQVSFEPPMVMIAIHKDHFSGHLIKGGDFFTVNIIGKDQKNMLSRFLAPSKMGVDKFESLPQLKGETGVPIMGDCVAYLECQVETSLLSGDHNIFVGHVLAGKCLRDGETLTTKDTPVRYNKP</sequence>
<evidence type="ECO:0000256" key="2">
    <source>
        <dbReference type="ARBA" id="ARBA00023002"/>
    </source>
</evidence>
<dbReference type="PANTHER" id="PTHR30466">
    <property type="entry name" value="FLAVIN REDUCTASE"/>
    <property type="match status" value="1"/>
</dbReference>
<dbReference type="EMBL" id="JACQWF010000295">
    <property type="protein sequence ID" value="MBI4596039.1"/>
    <property type="molecule type" value="Genomic_DNA"/>
</dbReference>
<dbReference type="SMART" id="SM00903">
    <property type="entry name" value="Flavin_Reduct"/>
    <property type="match status" value="1"/>
</dbReference>
<name>A0A933LQT3_UNCTE</name>
<dbReference type="InterPro" id="IPR012349">
    <property type="entry name" value="Split_barrel_FMN-bd"/>
</dbReference>
<evidence type="ECO:0000313" key="4">
    <source>
        <dbReference type="EMBL" id="MBI4596039.1"/>
    </source>
</evidence>
<evidence type="ECO:0000259" key="3">
    <source>
        <dbReference type="SMART" id="SM00903"/>
    </source>
</evidence>
<proteinExistence type="inferred from homology"/>
<comment type="similarity">
    <text evidence="1">Belongs to the non-flavoprotein flavin reductase family.</text>
</comment>
<accession>A0A933LQT3</accession>
<dbReference type="Gene3D" id="2.30.110.10">
    <property type="entry name" value="Electron Transport, Fmn-binding Protein, Chain A"/>
    <property type="match status" value="1"/>
</dbReference>
<organism evidence="4 5">
    <name type="scientific">Tectimicrobiota bacterium</name>
    <dbReference type="NCBI Taxonomy" id="2528274"/>
    <lineage>
        <taxon>Bacteria</taxon>
        <taxon>Pseudomonadati</taxon>
        <taxon>Nitrospinota/Tectimicrobiota group</taxon>
        <taxon>Candidatus Tectimicrobiota</taxon>
    </lineage>
</organism>
<dbReference type="Proteomes" id="UP000772181">
    <property type="component" value="Unassembled WGS sequence"/>
</dbReference>
<evidence type="ECO:0000256" key="1">
    <source>
        <dbReference type="ARBA" id="ARBA00008898"/>
    </source>
</evidence>
<dbReference type="SUPFAM" id="SSF50475">
    <property type="entry name" value="FMN-binding split barrel"/>
    <property type="match status" value="1"/>
</dbReference>
<reference evidence="4" key="1">
    <citation type="submission" date="2020-07" db="EMBL/GenBank/DDBJ databases">
        <title>Huge and variable diversity of episymbiotic CPR bacteria and DPANN archaea in groundwater ecosystems.</title>
        <authorList>
            <person name="He C.Y."/>
            <person name="Keren R."/>
            <person name="Whittaker M."/>
            <person name="Farag I.F."/>
            <person name="Doudna J."/>
            <person name="Cate J.H.D."/>
            <person name="Banfield J.F."/>
        </authorList>
    </citation>
    <scope>NUCLEOTIDE SEQUENCE</scope>
    <source>
        <strain evidence="4">NC_groundwater_1482_Ag_S-0.65um_47_24</strain>
    </source>
</reference>
<keyword evidence="2" id="KW-0560">Oxidoreductase</keyword>
<gene>
    <name evidence="4" type="ORF">HY730_06635</name>
</gene>
<dbReference type="InterPro" id="IPR050268">
    <property type="entry name" value="NADH-dep_flavin_reductase"/>
</dbReference>
<dbReference type="GO" id="GO:0010181">
    <property type="term" value="F:FMN binding"/>
    <property type="evidence" value="ECO:0007669"/>
    <property type="project" value="InterPro"/>
</dbReference>
<dbReference type="PANTHER" id="PTHR30466:SF11">
    <property type="entry name" value="FLAVIN-DEPENDENT MONOOXYGENASE, REDUCTASE SUBUNIT HSAB"/>
    <property type="match status" value="1"/>
</dbReference>
<evidence type="ECO:0000313" key="5">
    <source>
        <dbReference type="Proteomes" id="UP000772181"/>
    </source>
</evidence>
<dbReference type="AlphaFoldDB" id="A0A933LQT3"/>
<comment type="caution">
    <text evidence="4">The sequence shown here is derived from an EMBL/GenBank/DDBJ whole genome shotgun (WGS) entry which is preliminary data.</text>
</comment>
<protein>
    <submittedName>
        <fullName evidence="4">Flavin reductase family protein</fullName>
    </submittedName>
</protein>
<dbReference type="GO" id="GO:0042602">
    <property type="term" value="F:riboflavin reductase (NADPH) activity"/>
    <property type="evidence" value="ECO:0007669"/>
    <property type="project" value="TreeGrafter"/>
</dbReference>
<dbReference type="Pfam" id="PF01613">
    <property type="entry name" value="Flavin_Reduct"/>
    <property type="match status" value="1"/>
</dbReference>
<feature type="domain" description="Flavin reductase like" evidence="3">
    <location>
        <begin position="10"/>
        <end position="156"/>
    </location>
</feature>